<dbReference type="InterPro" id="IPR014430">
    <property type="entry name" value="Scs7"/>
</dbReference>
<feature type="transmembrane region" description="Helical" evidence="14">
    <location>
        <begin position="90"/>
        <end position="110"/>
    </location>
</feature>
<evidence type="ECO:0000259" key="15">
    <source>
        <dbReference type="Pfam" id="PF04116"/>
    </source>
</evidence>
<dbReference type="Pfam" id="PF04116">
    <property type="entry name" value="FA_hydroxylase"/>
    <property type="match status" value="1"/>
</dbReference>
<keyword evidence="8" id="KW-0862">Zinc</keyword>
<keyword evidence="5" id="KW-0479">Metal-binding</keyword>
<evidence type="ECO:0000256" key="14">
    <source>
        <dbReference type="SAM" id="Phobius"/>
    </source>
</evidence>
<accession>A0ABU1IHF2</accession>
<reference evidence="16 17" key="1">
    <citation type="submission" date="2023-07" db="EMBL/GenBank/DDBJ databases">
        <title>Genomic Encyclopedia of Type Strains, Phase IV (KMG-IV): sequencing the most valuable type-strain genomes for metagenomic binning, comparative biology and taxonomic classification.</title>
        <authorList>
            <person name="Goeker M."/>
        </authorList>
    </citation>
    <scope>NUCLEOTIDE SEQUENCE [LARGE SCALE GENOMIC DNA]</scope>
    <source>
        <strain evidence="16 17">DSM 45903</strain>
    </source>
</reference>
<evidence type="ECO:0000256" key="4">
    <source>
        <dbReference type="ARBA" id="ARBA00022692"/>
    </source>
</evidence>
<keyword evidence="11" id="KW-0443">Lipid metabolism</keyword>
<feature type="domain" description="Fatty acid hydroxylase" evidence="15">
    <location>
        <begin position="42"/>
        <end position="183"/>
    </location>
</feature>
<keyword evidence="17" id="KW-1185">Reference proteome</keyword>
<evidence type="ECO:0000256" key="5">
    <source>
        <dbReference type="ARBA" id="ARBA00022723"/>
    </source>
</evidence>
<keyword evidence="13" id="KW-0275">Fatty acid biosynthesis</keyword>
<evidence type="ECO:0000256" key="12">
    <source>
        <dbReference type="ARBA" id="ARBA00023136"/>
    </source>
</evidence>
<comment type="caution">
    <text evidence="16">The sequence shown here is derived from an EMBL/GenBank/DDBJ whole genome shotgun (WGS) entry which is preliminary data.</text>
</comment>
<evidence type="ECO:0000256" key="6">
    <source>
        <dbReference type="ARBA" id="ARBA00022824"/>
    </source>
</evidence>
<proteinExistence type="predicted"/>
<evidence type="ECO:0000256" key="3">
    <source>
        <dbReference type="ARBA" id="ARBA00022516"/>
    </source>
</evidence>
<evidence type="ECO:0000256" key="7">
    <source>
        <dbReference type="ARBA" id="ARBA00022832"/>
    </source>
</evidence>
<keyword evidence="9 14" id="KW-1133">Transmembrane helix</keyword>
<evidence type="ECO:0000256" key="13">
    <source>
        <dbReference type="ARBA" id="ARBA00023160"/>
    </source>
</evidence>
<comment type="subcellular location">
    <subcellularLocation>
        <location evidence="2">Endoplasmic reticulum membrane</location>
        <topology evidence="2">Multi-pass membrane protein</topology>
    </subcellularLocation>
</comment>
<evidence type="ECO:0000256" key="9">
    <source>
        <dbReference type="ARBA" id="ARBA00022989"/>
    </source>
</evidence>
<evidence type="ECO:0000256" key="8">
    <source>
        <dbReference type="ARBA" id="ARBA00022833"/>
    </source>
</evidence>
<sequence>MKEYWREFWFHPDIASTAVVLMVGLVFVVPHLGSGTVWLALVAGLVAYAMAEYLIHRFVFHFPPPKNRLMLKMLKRLHYDHHQDPNDLRLLFLPIWYSWPLIGLTVGIAFLLTQSFVHAAAFAVGVMGYLLHYEWMHYIAHRPVKPRTPWGRYMKRIHLWHHYKNEHYWYGVTHPVMDYTMGTMKREKETHRSDTVRDLENPGRR</sequence>
<feature type="transmembrane region" description="Helical" evidence="14">
    <location>
        <begin position="116"/>
        <end position="135"/>
    </location>
</feature>
<dbReference type="InterPro" id="IPR006694">
    <property type="entry name" value="Fatty_acid_hydroxylase"/>
</dbReference>
<evidence type="ECO:0000256" key="10">
    <source>
        <dbReference type="ARBA" id="ARBA00023002"/>
    </source>
</evidence>
<gene>
    <name evidence="16" type="ORF">JOE21_000109</name>
</gene>
<evidence type="ECO:0000256" key="1">
    <source>
        <dbReference type="ARBA" id="ARBA00001947"/>
    </source>
</evidence>
<keyword evidence="6" id="KW-0256">Endoplasmic reticulum</keyword>
<feature type="transmembrane region" description="Helical" evidence="14">
    <location>
        <begin position="12"/>
        <end position="32"/>
    </location>
</feature>
<name>A0ABU1IHF2_9BACL</name>
<keyword evidence="7" id="KW-0276">Fatty acid metabolism</keyword>
<organism evidence="16 17">
    <name type="scientific">Desmospora profundinema</name>
    <dbReference type="NCBI Taxonomy" id="1571184"/>
    <lineage>
        <taxon>Bacteria</taxon>
        <taxon>Bacillati</taxon>
        <taxon>Bacillota</taxon>
        <taxon>Bacilli</taxon>
        <taxon>Bacillales</taxon>
        <taxon>Thermoactinomycetaceae</taxon>
        <taxon>Desmospora</taxon>
    </lineage>
</organism>
<comment type="cofactor">
    <cofactor evidence="1">
        <name>Zn(2+)</name>
        <dbReference type="ChEBI" id="CHEBI:29105"/>
    </cofactor>
</comment>
<dbReference type="PANTHER" id="PTHR12863:SF1">
    <property type="entry name" value="FATTY ACID 2-HYDROXYLASE"/>
    <property type="match status" value="1"/>
</dbReference>
<evidence type="ECO:0000313" key="17">
    <source>
        <dbReference type="Proteomes" id="UP001185012"/>
    </source>
</evidence>
<evidence type="ECO:0000256" key="11">
    <source>
        <dbReference type="ARBA" id="ARBA00023098"/>
    </source>
</evidence>
<dbReference type="EMBL" id="JAVDQG010000001">
    <property type="protein sequence ID" value="MDR6224121.1"/>
    <property type="molecule type" value="Genomic_DNA"/>
</dbReference>
<dbReference type="PANTHER" id="PTHR12863">
    <property type="entry name" value="FATTY ACID HYDROXYLASE"/>
    <property type="match status" value="1"/>
</dbReference>
<feature type="transmembrane region" description="Helical" evidence="14">
    <location>
        <begin position="38"/>
        <end position="60"/>
    </location>
</feature>
<keyword evidence="12 14" id="KW-0472">Membrane</keyword>
<protein>
    <submittedName>
        <fullName evidence="16">Sterol desaturase/sphingolipid hydroxylase (Fatty acid hydroxylase superfamily)</fullName>
    </submittedName>
</protein>
<evidence type="ECO:0000313" key="16">
    <source>
        <dbReference type="EMBL" id="MDR6224121.1"/>
    </source>
</evidence>
<dbReference type="Proteomes" id="UP001185012">
    <property type="component" value="Unassembled WGS sequence"/>
</dbReference>
<keyword evidence="4 14" id="KW-0812">Transmembrane</keyword>
<keyword evidence="3" id="KW-0444">Lipid biosynthesis</keyword>
<keyword evidence="10" id="KW-0560">Oxidoreductase</keyword>
<dbReference type="RefSeq" id="WP_309860957.1">
    <property type="nucleotide sequence ID" value="NZ_JAVDQG010000001.1"/>
</dbReference>
<evidence type="ECO:0000256" key="2">
    <source>
        <dbReference type="ARBA" id="ARBA00004477"/>
    </source>
</evidence>